<reference evidence="1 2" key="1">
    <citation type="submission" date="2022-04" db="EMBL/GenBank/DDBJ databases">
        <title>Chromosome-level reference genomes for two strains of Caenorhabditis briggsae: an improved platform for comparative genomics.</title>
        <authorList>
            <person name="Stevens L."/>
            <person name="Andersen E."/>
        </authorList>
    </citation>
    <scope>NUCLEOTIDE SEQUENCE [LARGE SCALE GENOMIC DNA]</scope>
    <source>
        <strain evidence="1">VX34</strain>
        <tissue evidence="1">Whole-organism</tissue>
    </source>
</reference>
<keyword evidence="2" id="KW-1185">Reference proteome</keyword>
<dbReference type="AlphaFoldDB" id="A0AAE9F6A3"/>
<evidence type="ECO:0000313" key="2">
    <source>
        <dbReference type="Proteomes" id="UP000829354"/>
    </source>
</evidence>
<dbReference type="EMBL" id="CP092625">
    <property type="protein sequence ID" value="UMM39140.1"/>
    <property type="molecule type" value="Genomic_DNA"/>
</dbReference>
<sequence length="71" mass="8598">MPLALLRKMLWNRDMTQMSLRFPKQIALKPKKIRMIRFFLSSQLPRRLLSLSHRHQLVIQQQFSPNTTFHP</sequence>
<proteinExistence type="predicted"/>
<protein>
    <submittedName>
        <fullName evidence="1">Uncharacterized protein</fullName>
    </submittedName>
</protein>
<evidence type="ECO:0000313" key="1">
    <source>
        <dbReference type="EMBL" id="UMM39140.1"/>
    </source>
</evidence>
<gene>
    <name evidence="1" type="ORF">L5515_016328</name>
</gene>
<dbReference type="Proteomes" id="UP000829354">
    <property type="component" value="Chromosome X"/>
</dbReference>
<accession>A0AAE9F6A3</accession>
<name>A0AAE9F6A3_CAEBR</name>
<organism evidence="1 2">
    <name type="scientific">Caenorhabditis briggsae</name>
    <dbReference type="NCBI Taxonomy" id="6238"/>
    <lineage>
        <taxon>Eukaryota</taxon>
        <taxon>Metazoa</taxon>
        <taxon>Ecdysozoa</taxon>
        <taxon>Nematoda</taxon>
        <taxon>Chromadorea</taxon>
        <taxon>Rhabditida</taxon>
        <taxon>Rhabditina</taxon>
        <taxon>Rhabditomorpha</taxon>
        <taxon>Rhabditoidea</taxon>
        <taxon>Rhabditidae</taxon>
        <taxon>Peloderinae</taxon>
        <taxon>Caenorhabditis</taxon>
    </lineage>
</organism>